<evidence type="ECO:0000313" key="2">
    <source>
        <dbReference type="EMBL" id="PKW27322.1"/>
    </source>
</evidence>
<dbReference type="OrthoDB" id="5176673at2"/>
<evidence type="ECO:0000259" key="1">
    <source>
        <dbReference type="Pfam" id="PF13338"/>
    </source>
</evidence>
<dbReference type="Pfam" id="PF13338">
    <property type="entry name" value="AbiEi_4"/>
    <property type="match status" value="1"/>
</dbReference>
<dbReference type="AlphaFoldDB" id="A0A2N3YKF6"/>
<dbReference type="Proteomes" id="UP000233781">
    <property type="component" value="Unassembled WGS sequence"/>
</dbReference>
<evidence type="ECO:0000313" key="3">
    <source>
        <dbReference type="Proteomes" id="UP000233781"/>
    </source>
</evidence>
<feature type="domain" description="AbiEi antitoxin N-terminal" evidence="1">
    <location>
        <begin position="16"/>
        <end position="61"/>
    </location>
</feature>
<gene>
    <name evidence="2" type="ORF">ATL31_2161</name>
</gene>
<comment type="caution">
    <text evidence="2">The sequence shown here is derived from an EMBL/GenBank/DDBJ whole genome shotgun (WGS) entry which is preliminary data.</text>
</comment>
<accession>A0A2N3YKF6</accession>
<protein>
    <recommendedName>
        <fullName evidence="1">AbiEi antitoxin N-terminal domain-containing protein</fullName>
    </recommendedName>
</protein>
<dbReference type="EMBL" id="PJNE01000001">
    <property type="protein sequence ID" value="PKW27322.1"/>
    <property type="molecule type" value="Genomic_DNA"/>
</dbReference>
<dbReference type="RefSeq" id="WP_101395765.1">
    <property type="nucleotide sequence ID" value="NZ_PJNE01000001.1"/>
</dbReference>
<sequence>MTTTTTARPSLDPTTLDLARGQAGALTTRQLLEAGHSEGALLELVAGGALAHPGRGLYLVPSLVGSQPLDRLRALAVGSFLLYPDAVLGGETALAAHGVTVWGSPMTRPTLFRPVRRAGGMAAVWVRPARGTAVDTPWGPATPVADALAQHAVDHGLTPGVVSADMALHTSAVTTAEVRAAVGVVSGHRHGSRAVAMLQHLDGARESVGESRTALAMALGGLDAEAQVVIHDTAGRFVARADFRVRGTKVLVEFDGRVKYASGDPAVLWEEKKREDRLRRLGYVVVRVTWADLERPGAVAAAVWRAVRGR</sequence>
<proteinExistence type="predicted"/>
<dbReference type="InterPro" id="IPR025159">
    <property type="entry name" value="AbiEi_N"/>
</dbReference>
<reference evidence="2 3" key="1">
    <citation type="submission" date="2017-12" db="EMBL/GenBank/DDBJ databases">
        <title>Sequencing the genomes of 1000 Actinobacteria strains.</title>
        <authorList>
            <person name="Klenk H.-P."/>
        </authorList>
    </citation>
    <scope>NUCLEOTIDE SEQUENCE [LARGE SCALE GENOMIC DNA]</scope>
    <source>
        <strain evidence="2 3">DSM 12806</strain>
    </source>
</reference>
<keyword evidence="3" id="KW-1185">Reference proteome</keyword>
<organism evidence="2 3">
    <name type="scientific">Phycicoccus duodecadis</name>
    <dbReference type="NCBI Taxonomy" id="173053"/>
    <lineage>
        <taxon>Bacteria</taxon>
        <taxon>Bacillati</taxon>
        <taxon>Actinomycetota</taxon>
        <taxon>Actinomycetes</taxon>
        <taxon>Micrococcales</taxon>
        <taxon>Intrasporangiaceae</taxon>
        <taxon>Phycicoccus</taxon>
    </lineage>
</organism>
<name>A0A2N3YKF6_9MICO</name>